<name>A0A077S569_WHEAT</name>
<dbReference type="EMBL" id="HG670306">
    <property type="protein sequence ID" value="CDM84915.1"/>
    <property type="molecule type" value="Genomic_DNA"/>
</dbReference>
<dbReference type="PANTHER" id="PTHR15600:SF42">
    <property type="entry name" value="SACSIN"/>
    <property type="match status" value="1"/>
</dbReference>
<dbReference type="PANTHER" id="PTHR15600">
    <property type="entry name" value="SACSIN"/>
    <property type="match status" value="1"/>
</dbReference>
<gene>
    <name evidence="1" type="ORF">TRAES_3BF276600010CFD_c1</name>
</gene>
<dbReference type="AlphaFoldDB" id="A0A077S569"/>
<evidence type="ECO:0000313" key="1">
    <source>
        <dbReference type="EMBL" id="CDM84915.1"/>
    </source>
</evidence>
<organism evidence="1">
    <name type="scientific">Triticum aestivum</name>
    <name type="common">Wheat</name>
    <dbReference type="NCBI Taxonomy" id="4565"/>
    <lineage>
        <taxon>Eukaryota</taxon>
        <taxon>Viridiplantae</taxon>
        <taxon>Streptophyta</taxon>
        <taxon>Embryophyta</taxon>
        <taxon>Tracheophyta</taxon>
        <taxon>Spermatophyta</taxon>
        <taxon>Magnoliopsida</taxon>
        <taxon>Liliopsida</taxon>
        <taxon>Poales</taxon>
        <taxon>Poaceae</taxon>
        <taxon>BOP clade</taxon>
        <taxon>Pooideae</taxon>
        <taxon>Triticodae</taxon>
        <taxon>Triticeae</taxon>
        <taxon>Triticinae</taxon>
        <taxon>Triticum</taxon>
    </lineage>
</organism>
<accession>A0A077S569</accession>
<protein>
    <submittedName>
        <fullName evidence="1">Uncharacterized protein</fullName>
    </submittedName>
</protein>
<dbReference type="HOGENOM" id="CLU_2377087_0_0_1"/>
<reference evidence="1" key="1">
    <citation type="journal article" date="2014" name="Science">
        <title>Structural and functional partitioning of bread wheat chromosome 3B.</title>
        <authorList>
            <person name="Choulet F."/>
            <person name="Alberti A."/>
            <person name="Theil S."/>
            <person name="Glover N."/>
            <person name="Barbe V."/>
            <person name="Daron J."/>
            <person name="Pingault L."/>
            <person name="Sourdille P."/>
            <person name="Couloux A."/>
            <person name="Paux E."/>
            <person name="Leroy P."/>
            <person name="Mangenot S."/>
            <person name="Guilhot N."/>
            <person name="Le Gouis J."/>
            <person name="Balfourier F."/>
            <person name="Alaux M."/>
            <person name="Jamilloux V."/>
            <person name="Poulain J."/>
            <person name="Durand C."/>
            <person name="Bellec A."/>
            <person name="Gaspin C."/>
            <person name="Safar J."/>
            <person name="Dolezel J."/>
            <person name="Rogers J."/>
            <person name="Vandepoele K."/>
            <person name="Aury J.M."/>
            <person name="Mayer K."/>
            <person name="Berges H."/>
            <person name="Quesneville H."/>
            <person name="Wincker P."/>
            <person name="Feuillet C."/>
        </authorList>
    </citation>
    <scope>NUCLEOTIDE SEQUENCE</scope>
</reference>
<dbReference type="InterPro" id="IPR052972">
    <property type="entry name" value="Sacsin_chaperone_reg"/>
</dbReference>
<sequence>MDPGGMLLEDFGLWVDLVRRIREVLANYPEGTTALRDAGSSSRTPTMPGPLYASNDAAFTDEEFASIPRIGGRKKSSQAWKTGSKMGASYTLYRC</sequence>
<proteinExistence type="predicted"/>